<dbReference type="Proteomes" id="UP000579945">
    <property type="component" value="Unassembled WGS sequence"/>
</dbReference>
<protein>
    <submittedName>
        <fullName evidence="2">Uncharacterized protein</fullName>
    </submittedName>
</protein>
<dbReference type="GeneID" id="95396296"/>
<sequence length="44" mass="4959">MLLILPHRRRTERRSPAGESDEGRGGRDRQSAERRSGAGATVRR</sequence>
<evidence type="ECO:0000313" key="2">
    <source>
        <dbReference type="EMBL" id="MBB3727864.1"/>
    </source>
</evidence>
<dbReference type="AlphaFoldDB" id="A0A7W5V9S9"/>
<keyword evidence="3" id="KW-1185">Reference proteome</keyword>
<organism evidence="2 3">
    <name type="scientific">Nonomuraea dietziae</name>
    <dbReference type="NCBI Taxonomy" id="65515"/>
    <lineage>
        <taxon>Bacteria</taxon>
        <taxon>Bacillati</taxon>
        <taxon>Actinomycetota</taxon>
        <taxon>Actinomycetes</taxon>
        <taxon>Streptosporangiales</taxon>
        <taxon>Streptosporangiaceae</taxon>
        <taxon>Nonomuraea</taxon>
    </lineage>
</organism>
<dbReference type="RefSeq" id="WP_281388167.1">
    <property type="nucleotide sequence ID" value="NZ_JACIBV010000001.1"/>
</dbReference>
<gene>
    <name evidence="2" type="ORF">FHR33_003724</name>
</gene>
<reference evidence="2 3" key="1">
    <citation type="submission" date="2020-08" db="EMBL/GenBank/DDBJ databases">
        <title>Sequencing the genomes of 1000 actinobacteria strains.</title>
        <authorList>
            <person name="Klenk H.-P."/>
        </authorList>
    </citation>
    <scope>NUCLEOTIDE SEQUENCE [LARGE SCALE GENOMIC DNA]</scope>
    <source>
        <strain evidence="2 3">DSM 44320</strain>
    </source>
</reference>
<name>A0A7W5V9S9_9ACTN</name>
<feature type="compositionally biased region" description="Basic and acidic residues" evidence="1">
    <location>
        <begin position="13"/>
        <end position="36"/>
    </location>
</feature>
<accession>A0A7W5V9S9</accession>
<feature type="region of interest" description="Disordered" evidence="1">
    <location>
        <begin position="1"/>
        <end position="44"/>
    </location>
</feature>
<proteinExistence type="predicted"/>
<dbReference type="EMBL" id="JACIBV010000001">
    <property type="protein sequence ID" value="MBB3727864.1"/>
    <property type="molecule type" value="Genomic_DNA"/>
</dbReference>
<evidence type="ECO:0000313" key="3">
    <source>
        <dbReference type="Proteomes" id="UP000579945"/>
    </source>
</evidence>
<feature type="compositionally biased region" description="Basic residues" evidence="1">
    <location>
        <begin position="1"/>
        <end position="12"/>
    </location>
</feature>
<evidence type="ECO:0000256" key="1">
    <source>
        <dbReference type="SAM" id="MobiDB-lite"/>
    </source>
</evidence>
<comment type="caution">
    <text evidence="2">The sequence shown here is derived from an EMBL/GenBank/DDBJ whole genome shotgun (WGS) entry which is preliminary data.</text>
</comment>